<name>A6FX34_9BACT</name>
<sequence length="450" mass="48018">MKRGEKMSKGLLTLIVLSSALGCAGGGAEEEGKGPGNDVVGNLDEADDDATSMDDDEQGDDGETGPKLDIPDDPPPEGESGQIWIANSNQGTVSKIDTQTMEELGRYITRPDGVGSPSRTSVSLTGNMAVANREGGITKIYGKVEDCVDANMNGEIDTSTGQTDILPWGEDECIAWYVPMDYTSQRAVAWTRGEGDPENGESITNEKVWVTGDNEANAGVDVMLLNGETGAIESMVTVGINAPGSSGWPYRAYGGAVDRDSNFWFTSHGEQGVIVRVNIADMSYDQWPKDHWSYGITVDSKGRPWSCEAFIGRFDPETGTWATTGAWDWNFPGLTEVDQGGCMVDGEGRLWASVLTSVGSGFGVVAIDGETLEPIVMYEIPDHAHGISIDFEGYVWGVARADVGPSDGTEAYKIDPETGEYQIFSGLVGAYTYSDMTGFALNATVAPPIE</sequence>
<accession>A6FX34</accession>
<evidence type="ECO:0008006" key="4">
    <source>
        <dbReference type="Google" id="ProtNLM"/>
    </source>
</evidence>
<gene>
    <name evidence="2" type="ORF">PPSIR1_05308</name>
</gene>
<evidence type="ECO:0000256" key="1">
    <source>
        <dbReference type="SAM" id="MobiDB-lite"/>
    </source>
</evidence>
<dbReference type="eggNOG" id="COG4257">
    <property type="taxonomic scope" value="Bacteria"/>
</dbReference>
<reference evidence="2 3" key="1">
    <citation type="submission" date="2007-06" db="EMBL/GenBank/DDBJ databases">
        <authorList>
            <person name="Shimkets L."/>
            <person name="Ferriera S."/>
            <person name="Johnson J."/>
            <person name="Kravitz S."/>
            <person name="Beeson K."/>
            <person name="Sutton G."/>
            <person name="Rogers Y.-H."/>
            <person name="Friedman R."/>
            <person name="Frazier M."/>
            <person name="Venter J.C."/>
        </authorList>
    </citation>
    <scope>NUCLEOTIDE SEQUENCE [LARGE SCALE GENOMIC DNA]</scope>
    <source>
        <strain evidence="2 3">SIR-1</strain>
    </source>
</reference>
<evidence type="ECO:0000313" key="3">
    <source>
        <dbReference type="Proteomes" id="UP000005801"/>
    </source>
</evidence>
<feature type="region of interest" description="Disordered" evidence="1">
    <location>
        <begin position="23"/>
        <end position="82"/>
    </location>
</feature>
<dbReference type="EMBL" id="ABCS01000001">
    <property type="protein sequence ID" value="EDM81858.1"/>
    <property type="molecule type" value="Genomic_DNA"/>
</dbReference>
<comment type="caution">
    <text evidence="2">The sequence shown here is derived from an EMBL/GenBank/DDBJ whole genome shotgun (WGS) entry which is preliminary data.</text>
</comment>
<proteinExistence type="predicted"/>
<dbReference type="AlphaFoldDB" id="A6FX34"/>
<dbReference type="PROSITE" id="PS51257">
    <property type="entry name" value="PROKAR_LIPOPROTEIN"/>
    <property type="match status" value="1"/>
</dbReference>
<dbReference type="SUPFAM" id="SSF63829">
    <property type="entry name" value="Calcium-dependent phosphotriesterase"/>
    <property type="match status" value="1"/>
</dbReference>
<dbReference type="Proteomes" id="UP000005801">
    <property type="component" value="Unassembled WGS sequence"/>
</dbReference>
<dbReference type="STRING" id="391625.PPSIR1_05308"/>
<keyword evidence="3" id="KW-1185">Reference proteome</keyword>
<feature type="compositionally biased region" description="Acidic residues" evidence="1">
    <location>
        <begin position="44"/>
        <end position="63"/>
    </location>
</feature>
<evidence type="ECO:0000313" key="2">
    <source>
        <dbReference type="EMBL" id="EDM81858.1"/>
    </source>
</evidence>
<protein>
    <recommendedName>
        <fullName evidence="4">SMP-30/Gluconolactonase/LRE-like region domain-containing protein</fullName>
    </recommendedName>
</protein>
<organism evidence="2 3">
    <name type="scientific">Plesiocystis pacifica SIR-1</name>
    <dbReference type="NCBI Taxonomy" id="391625"/>
    <lineage>
        <taxon>Bacteria</taxon>
        <taxon>Pseudomonadati</taxon>
        <taxon>Myxococcota</taxon>
        <taxon>Polyangia</taxon>
        <taxon>Nannocystales</taxon>
        <taxon>Nannocystaceae</taxon>
        <taxon>Plesiocystis</taxon>
    </lineage>
</organism>